<feature type="compositionally biased region" description="Low complexity" evidence="1">
    <location>
        <begin position="345"/>
        <end position="364"/>
    </location>
</feature>
<protein>
    <submittedName>
        <fullName evidence="3">Uncharacterized protein</fullName>
    </submittedName>
</protein>
<feature type="compositionally biased region" description="Low complexity" evidence="1">
    <location>
        <begin position="546"/>
        <end position="559"/>
    </location>
</feature>
<feature type="region of interest" description="Disordered" evidence="1">
    <location>
        <begin position="1"/>
        <end position="137"/>
    </location>
</feature>
<feature type="compositionally biased region" description="Low complexity" evidence="1">
    <location>
        <begin position="73"/>
        <end position="108"/>
    </location>
</feature>
<feature type="region of interest" description="Disordered" evidence="1">
    <location>
        <begin position="320"/>
        <end position="364"/>
    </location>
</feature>
<keyword evidence="4" id="KW-1185">Reference proteome</keyword>
<keyword evidence="2" id="KW-0472">Membrane</keyword>
<organism evidence="3 4">
    <name type="scientific">Blyttiomyces helicus</name>
    <dbReference type="NCBI Taxonomy" id="388810"/>
    <lineage>
        <taxon>Eukaryota</taxon>
        <taxon>Fungi</taxon>
        <taxon>Fungi incertae sedis</taxon>
        <taxon>Chytridiomycota</taxon>
        <taxon>Chytridiomycota incertae sedis</taxon>
        <taxon>Chytridiomycetes</taxon>
        <taxon>Chytridiomycetes incertae sedis</taxon>
        <taxon>Blyttiomyces</taxon>
    </lineage>
</organism>
<dbReference type="EMBL" id="KZ996967">
    <property type="protein sequence ID" value="RKO88061.1"/>
    <property type="molecule type" value="Genomic_DNA"/>
</dbReference>
<sequence length="760" mass="79213">MPILPDPSQLPPHIHHLHVPSSKPLPIFVPTSSSKNLPVPTHDIATSQTPPPPQPPSDPHPSLPPASSPRPLPTATTTRHSASLSFSTVASTASSSTISQTTSDTPTSVSHSPRLAAAPVSAQSATVETETETATATETETAVLTIEEVETDTADAEPRPTTIFRIQLPMPALPTSVVPASDPPASTPSVPLFGLHTGILIGAGVGGILFLFVAVAMVFISREHGGSPRQRRRTGRVVIGRLRRGFGGKGLGCSGRNGGDATARMLEGTGAASRAEVEVLEVGEGYFGPGCGGNDTGAWARLGVSSAAEPGLRRRSVELSDPDFIEPPPLARLPSSPNPFSDPIATSDTATSRSSSAFSDAGAAPAAVTRTMPWPMAHDPNAPTLIRPEPPAPLAFGDPDATLAVDASSLIRPIRARSGGADTTLAWPEPVASLAPPPLRCHRTSLADPFGEAPTLAWPAAHESGADAAMESWPDPASYDAPLSPLGACRRSIRNVFADADSDGDGTLARPDSAPCESSSPPVSARPRSSRDVFADPDSDGGGTLAWPASASRASPQPSLGAQVQNAFADDTDSDRDGTLAWPARASRGSPQPSLGAQVQNAFADDTDSDGDETVTWPHSHTHDAADDEPQQTLALPDTDHPHGSPLSPRRRSIEIVFADDADSEGDGTLAWPHHRARDDEELDRTLSWPVAADVHEMRAGDDATLGWPASVTRSDRYETADSDGTLAWPARDEGESDGGDAHEYIDGDDATLGRPGSFY</sequence>
<feature type="compositionally biased region" description="Polar residues" evidence="1">
    <location>
        <begin position="589"/>
        <end position="601"/>
    </location>
</feature>
<keyword evidence="2" id="KW-0812">Transmembrane</keyword>
<gene>
    <name evidence="3" type="ORF">BDK51DRAFT_27111</name>
</gene>
<feature type="compositionally biased region" description="Pro residues" evidence="1">
    <location>
        <begin position="1"/>
        <end position="10"/>
    </location>
</feature>
<keyword evidence="2" id="KW-1133">Transmembrane helix</keyword>
<feature type="region of interest" description="Disordered" evidence="1">
    <location>
        <begin position="717"/>
        <end position="760"/>
    </location>
</feature>
<evidence type="ECO:0000256" key="2">
    <source>
        <dbReference type="SAM" id="Phobius"/>
    </source>
</evidence>
<feature type="compositionally biased region" description="Low complexity" evidence="1">
    <location>
        <begin position="518"/>
        <end position="527"/>
    </location>
</feature>
<dbReference type="AlphaFoldDB" id="A0A4P9W6H7"/>
<evidence type="ECO:0000256" key="1">
    <source>
        <dbReference type="SAM" id="MobiDB-lite"/>
    </source>
</evidence>
<feature type="region of interest" description="Disordered" evidence="1">
    <location>
        <begin position="499"/>
        <end position="683"/>
    </location>
</feature>
<feature type="compositionally biased region" description="Pro residues" evidence="1">
    <location>
        <begin position="49"/>
        <end position="72"/>
    </location>
</feature>
<evidence type="ECO:0000313" key="3">
    <source>
        <dbReference type="EMBL" id="RKO88061.1"/>
    </source>
</evidence>
<feature type="transmembrane region" description="Helical" evidence="2">
    <location>
        <begin position="193"/>
        <end position="220"/>
    </location>
</feature>
<accession>A0A4P9W6H7</accession>
<feature type="compositionally biased region" description="Low complexity" evidence="1">
    <location>
        <begin position="125"/>
        <end position="137"/>
    </location>
</feature>
<proteinExistence type="predicted"/>
<dbReference type="Proteomes" id="UP000269721">
    <property type="component" value="Unassembled WGS sequence"/>
</dbReference>
<reference evidence="4" key="1">
    <citation type="journal article" date="2018" name="Nat. Microbiol.">
        <title>Leveraging single-cell genomics to expand the fungal tree of life.</title>
        <authorList>
            <person name="Ahrendt S.R."/>
            <person name="Quandt C.A."/>
            <person name="Ciobanu D."/>
            <person name="Clum A."/>
            <person name="Salamov A."/>
            <person name="Andreopoulos B."/>
            <person name="Cheng J.F."/>
            <person name="Woyke T."/>
            <person name="Pelin A."/>
            <person name="Henrissat B."/>
            <person name="Reynolds N.K."/>
            <person name="Benny G.L."/>
            <person name="Smith M.E."/>
            <person name="James T.Y."/>
            <person name="Grigoriev I.V."/>
        </authorList>
    </citation>
    <scope>NUCLEOTIDE SEQUENCE [LARGE SCALE GENOMIC DNA]</scope>
</reference>
<name>A0A4P9W6H7_9FUNG</name>
<evidence type="ECO:0000313" key="4">
    <source>
        <dbReference type="Proteomes" id="UP000269721"/>
    </source>
</evidence>